<keyword evidence="5" id="KW-0804">Transcription</keyword>
<proteinExistence type="predicted"/>
<protein>
    <recommendedName>
        <fullName evidence="8">Zn(2)-C6 fungal-type domain-containing protein</fullName>
    </recommendedName>
</protein>
<evidence type="ECO:0000256" key="2">
    <source>
        <dbReference type="ARBA" id="ARBA00022833"/>
    </source>
</evidence>
<dbReference type="PROSITE" id="PS00463">
    <property type="entry name" value="ZN2_CY6_FUNGAL_1"/>
    <property type="match status" value="1"/>
</dbReference>
<dbReference type="Gene3D" id="4.10.240.10">
    <property type="entry name" value="Zn(2)-C6 fungal-type DNA-binding domain"/>
    <property type="match status" value="1"/>
</dbReference>
<dbReference type="GO" id="GO:0000981">
    <property type="term" value="F:DNA-binding transcription factor activity, RNA polymerase II-specific"/>
    <property type="evidence" value="ECO:0007669"/>
    <property type="project" value="InterPro"/>
</dbReference>
<evidence type="ECO:0000256" key="7">
    <source>
        <dbReference type="SAM" id="MobiDB-lite"/>
    </source>
</evidence>
<evidence type="ECO:0000256" key="5">
    <source>
        <dbReference type="ARBA" id="ARBA00023163"/>
    </source>
</evidence>
<dbReference type="STRING" id="97972.A0A2V1E0I3"/>
<dbReference type="InterPro" id="IPR001138">
    <property type="entry name" value="Zn2Cys6_DnaBD"/>
</dbReference>
<name>A0A2V1E0I3_9PLEO</name>
<dbReference type="Proteomes" id="UP000244855">
    <property type="component" value="Unassembled WGS sequence"/>
</dbReference>
<dbReference type="InterPro" id="IPR052360">
    <property type="entry name" value="Transcr_Regulatory_Proteins"/>
</dbReference>
<dbReference type="SUPFAM" id="SSF57701">
    <property type="entry name" value="Zn2/Cys6 DNA-binding domain"/>
    <property type="match status" value="1"/>
</dbReference>
<dbReference type="EMBL" id="KZ805325">
    <property type="protein sequence ID" value="PVI04058.1"/>
    <property type="molecule type" value="Genomic_DNA"/>
</dbReference>
<keyword evidence="2" id="KW-0862">Zinc</keyword>
<evidence type="ECO:0000256" key="1">
    <source>
        <dbReference type="ARBA" id="ARBA00022723"/>
    </source>
</evidence>
<keyword evidence="1" id="KW-0479">Metal-binding</keyword>
<feature type="region of interest" description="Disordered" evidence="7">
    <location>
        <begin position="50"/>
        <end position="73"/>
    </location>
</feature>
<keyword evidence="10" id="KW-1185">Reference proteome</keyword>
<sequence length="664" mass="75264">MRDKKQRVRTGCLTCRARRVKCDEHLPKCRRCLAANVDCAGYEQRRVIVPNNSHNKEPRQTSSPSKFPSQNLHLPKSESLNEQLLCFSTNQTPLVALPSNPRPNQQPGPGARHVLGYHQALFRTVPMLFAPENLGFWRDEIFQEVWNCEYLYLTIVGLGNIHRAALMTASRDERAKANGLDTKIAAVQIYTQTLQKLSNNLEEAKETPTLLVATLCLMAYFESLSGNIPAFIGRAQAADYYLTTLLPAHASTNGHSNPPNRELEALQDCLQLFRQTCYISLPLDRIHLTTERSLDRFDADPSEQTSTFSAFKALDSLMDLISEVNQIKQLVWSPIVPYARDTPINVIRGTEERLKAWKNAHLHLIPELDTDSALNSLLIYKWRGFGFPPPTYTSTTRNTSLASAHFSFYIARMKWARLCLGETTDENQLSAEFYFYEALRHAASHFERFASENETGDPYIPCEALNVGLLPVLHITGLCSPQITWLKWIKELCDQIPQEGVLKGHTFATNLHCLQIFENRRQGDVSSPRDHFPNPAERIICQLIPETDGRHFISFFAAPAPGSDPQQEGLSAYRVIGSARWKCGHGEGPCTPQVKTYENDNDNYSSSLERFSMDWLYNTNTVLDWLSWSQEKEFRFDRAILDHISGTRLLLAVDEVTPHAISPL</sequence>
<organism evidence="9 10">
    <name type="scientific">Periconia macrospinosa</name>
    <dbReference type="NCBI Taxonomy" id="97972"/>
    <lineage>
        <taxon>Eukaryota</taxon>
        <taxon>Fungi</taxon>
        <taxon>Dikarya</taxon>
        <taxon>Ascomycota</taxon>
        <taxon>Pezizomycotina</taxon>
        <taxon>Dothideomycetes</taxon>
        <taxon>Pleosporomycetidae</taxon>
        <taxon>Pleosporales</taxon>
        <taxon>Massarineae</taxon>
        <taxon>Periconiaceae</taxon>
        <taxon>Periconia</taxon>
    </lineage>
</organism>
<dbReference type="SMART" id="SM00066">
    <property type="entry name" value="GAL4"/>
    <property type="match status" value="1"/>
</dbReference>
<keyword evidence="4" id="KW-0238">DNA-binding</keyword>
<dbReference type="GO" id="GO:0008270">
    <property type="term" value="F:zinc ion binding"/>
    <property type="evidence" value="ECO:0007669"/>
    <property type="project" value="InterPro"/>
</dbReference>
<keyword evidence="6" id="KW-0539">Nucleus</keyword>
<evidence type="ECO:0000313" key="9">
    <source>
        <dbReference type="EMBL" id="PVI04058.1"/>
    </source>
</evidence>
<gene>
    <name evidence="9" type="ORF">DM02DRAFT_669420</name>
</gene>
<evidence type="ECO:0000256" key="4">
    <source>
        <dbReference type="ARBA" id="ARBA00023125"/>
    </source>
</evidence>
<reference evidence="9 10" key="1">
    <citation type="journal article" date="2018" name="Sci. Rep.">
        <title>Comparative genomics provides insights into the lifestyle and reveals functional heterogeneity of dark septate endophytic fungi.</title>
        <authorList>
            <person name="Knapp D.G."/>
            <person name="Nemeth J.B."/>
            <person name="Barry K."/>
            <person name="Hainaut M."/>
            <person name="Henrissat B."/>
            <person name="Johnson J."/>
            <person name="Kuo A."/>
            <person name="Lim J.H.P."/>
            <person name="Lipzen A."/>
            <person name="Nolan M."/>
            <person name="Ohm R.A."/>
            <person name="Tamas L."/>
            <person name="Grigoriev I.V."/>
            <person name="Spatafora J.W."/>
            <person name="Nagy L.G."/>
            <person name="Kovacs G.M."/>
        </authorList>
    </citation>
    <scope>NUCLEOTIDE SEQUENCE [LARGE SCALE GENOMIC DNA]</scope>
    <source>
        <strain evidence="9 10">DSE2036</strain>
    </source>
</reference>
<evidence type="ECO:0000313" key="10">
    <source>
        <dbReference type="Proteomes" id="UP000244855"/>
    </source>
</evidence>
<evidence type="ECO:0000256" key="3">
    <source>
        <dbReference type="ARBA" id="ARBA00023015"/>
    </source>
</evidence>
<keyword evidence="3" id="KW-0805">Transcription regulation</keyword>
<dbReference type="OrthoDB" id="2593732at2759"/>
<dbReference type="CDD" id="cd00067">
    <property type="entry name" value="GAL4"/>
    <property type="match status" value="1"/>
</dbReference>
<dbReference type="InterPro" id="IPR036864">
    <property type="entry name" value="Zn2-C6_fun-type_DNA-bd_sf"/>
</dbReference>
<feature type="domain" description="Zn(2)-C6 fungal-type" evidence="8">
    <location>
        <begin position="11"/>
        <end position="39"/>
    </location>
</feature>
<evidence type="ECO:0000256" key="6">
    <source>
        <dbReference type="ARBA" id="ARBA00023242"/>
    </source>
</evidence>
<accession>A0A2V1E0I3</accession>
<dbReference type="Pfam" id="PF00172">
    <property type="entry name" value="Zn_clus"/>
    <property type="match status" value="1"/>
</dbReference>
<feature type="compositionally biased region" description="Polar residues" evidence="7">
    <location>
        <begin position="60"/>
        <end position="73"/>
    </location>
</feature>
<dbReference type="PROSITE" id="PS50048">
    <property type="entry name" value="ZN2_CY6_FUNGAL_2"/>
    <property type="match status" value="1"/>
</dbReference>
<dbReference type="PANTHER" id="PTHR36206">
    <property type="entry name" value="ASPERCRYPTIN BIOSYNTHESIS CLUSTER-SPECIFIC TRANSCRIPTION REGULATOR ATNN-RELATED"/>
    <property type="match status" value="1"/>
</dbReference>
<evidence type="ECO:0000259" key="8">
    <source>
        <dbReference type="PROSITE" id="PS50048"/>
    </source>
</evidence>
<dbReference type="PANTHER" id="PTHR36206:SF13">
    <property type="entry name" value="TRANSCRIPTIONAL REGULATORY PROTEIN MOC3"/>
    <property type="match status" value="1"/>
</dbReference>
<dbReference type="AlphaFoldDB" id="A0A2V1E0I3"/>
<dbReference type="GO" id="GO:0003677">
    <property type="term" value="F:DNA binding"/>
    <property type="evidence" value="ECO:0007669"/>
    <property type="project" value="UniProtKB-KW"/>
</dbReference>